<feature type="transmembrane region" description="Helical" evidence="6">
    <location>
        <begin position="238"/>
        <end position="257"/>
    </location>
</feature>
<dbReference type="Proteomes" id="UP001597458">
    <property type="component" value="Unassembled WGS sequence"/>
</dbReference>
<dbReference type="InterPro" id="IPR002549">
    <property type="entry name" value="AI-2E-like"/>
</dbReference>
<dbReference type="RefSeq" id="WP_141190142.1">
    <property type="nucleotide sequence ID" value="NZ_JBHUMR010000014.1"/>
</dbReference>
<evidence type="ECO:0000256" key="3">
    <source>
        <dbReference type="ARBA" id="ARBA00022692"/>
    </source>
</evidence>
<dbReference type="NCBIfam" id="TIGR02872">
    <property type="entry name" value="spore_ytvI"/>
    <property type="match status" value="1"/>
</dbReference>
<keyword evidence="4 6" id="KW-1133">Transmembrane helix</keyword>
<feature type="transmembrane region" description="Helical" evidence="6">
    <location>
        <begin position="39"/>
        <end position="60"/>
    </location>
</feature>
<evidence type="ECO:0000256" key="6">
    <source>
        <dbReference type="SAM" id="Phobius"/>
    </source>
</evidence>
<evidence type="ECO:0000256" key="1">
    <source>
        <dbReference type="ARBA" id="ARBA00004141"/>
    </source>
</evidence>
<feature type="transmembrane region" description="Helical" evidence="6">
    <location>
        <begin position="332"/>
        <end position="357"/>
    </location>
</feature>
<feature type="transmembrane region" description="Helical" evidence="6">
    <location>
        <begin position="263"/>
        <end position="288"/>
    </location>
</feature>
<proteinExistence type="inferred from homology"/>
<dbReference type="EMBL" id="JBHUMR010000014">
    <property type="protein sequence ID" value="MFD2618062.1"/>
    <property type="molecule type" value="Genomic_DNA"/>
</dbReference>
<accession>A0ABW5PTF6</accession>
<comment type="similarity">
    <text evidence="2">Belongs to the autoinducer-2 exporter (AI-2E) (TC 2.A.86) family.</text>
</comment>
<feature type="transmembrane region" description="Helical" evidence="6">
    <location>
        <begin position="175"/>
        <end position="196"/>
    </location>
</feature>
<feature type="transmembrane region" description="Helical" evidence="6">
    <location>
        <begin position="295"/>
        <end position="312"/>
    </location>
</feature>
<feature type="transmembrane region" description="Helical" evidence="6">
    <location>
        <begin position="72"/>
        <end position="95"/>
    </location>
</feature>
<keyword evidence="8" id="KW-1185">Reference proteome</keyword>
<dbReference type="Pfam" id="PF01594">
    <property type="entry name" value="AI-2E_transport"/>
    <property type="match status" value="1"/>
</dbReference>
<evidence type="ECO:0000256" key="5">
    <source>
        <dbReference type="ARBA" id="ARBA00023136"/>
    </source>
</evidence>
<evidence type="ECO:0000256" key="2">
    <source>
        <dbReference type="ARBA" id="ARBA00009773"/>
    </source>
</evidence>
<name>A0ABW5PTF6_9BACI</name>
<dbReference type="PANTHER" id="PTHR21716:SF68">
    <property type="entry name" value="TRANSPORT PROTEIN YTVI-RELATED"/>
    <property type="match status" value="1"/>
</dbReference>
<evidence type="ECO:0000313" key="7">
    <source>
        <dbReference type="EMBL" id="MFD2618062.1"/>
    </source>
</evidence>
<protein>
    <submittedName>
        <fullName evidence="7">Sporulation integral membrane protein YtvI</fullName>
    </submittedName>
</protein>
<evidence type="ECO:0000256" key="4">
    <source>
        <dbReference type="ARBA" id="ARBA00022989"/>
    </source>
</evidence>
<organism evidence="7 8">
    <name type="scientific">Terrilactibacillus laevilacticus</name>
    <dbReference type="NCBI Taxonomy" id="1380157"/>
    <lineage>
        <taxon>Bacteria</taxon>
        <taxon>Bacillati</taxon>
        <taxon>Bacillota</taxon>
        <taxon>Bacilli</taxon>
        <taxon>Bacillales</taxon>
        <taxon>Bacillaceae</taxon>
        <taxon>Terrilactibacillus</taxon>
    </lineage>
</organism>
<dbReference type="PANTHER" id="PTHR21716">
    <property type="entry name" value="TRANSMEMBRANE PROTEIN"/>
    <property type="match status" value="1"/>
</dbReference>
<reference evidence="8" key="1">
    <citation type="journal article" date="2019" name="Int. J. Syst. Evol. Microbiol.">
        <title>The Global Catalogue of Microorganisms (GCM) 10K type strain sequencing project: providing services to taxonomists for standard genome sequencing and annotation.</title>
        <authorList>
            <consortium name="The Broad Institute Genomics Platform"/>
            <consortium name="The Broad Institute Genome Sequencing Center for Infectious Disease"/>
            <person name="Wu L."/>
            <person name="Ma J."/>
        </authorList>
    </citation>
    <scope>NUCLEOTIDE SEQUENCE [LARGE SCALE GENOMIC DNA]</scope>
    <source>
        <strain evidence="8">TISTR 2241</strain>
    </source>
</reference>
<comment type="subcellular location">
    <subcellularLocation>
        <location evidence="1">Membrane</location>
        <topology evidence="1">Multi-pass membrane protein</topology>
    </subcellularLocation>
</comment>
<comment type="caution">
    <text evidence="7">The sequence shown here is derived from an EMBL/GenBank/DDBJ whole genome shotgun (WGS) entry which is preliminary data.</text>
</comment>
<dbReference type="InterPro" id="IPR014227">
    <property type="entry name" value="YtvI-like"/>
</dbReference>
<gene>
    <name evidence="7" type="primary">ytvI</name>
    <name evidence="7" type="ORF">ACFSTF_12160</name>
</gene>
<sequence length="382" mass="43347">MHSNKINPLIKFAAIGMRALFILIIFICIGLLFLVFTKFAYPFIIAFVLSFLLNPMVSFFERKVRCPRGLATLMVLILMFGVMTCLIILFTFQVMSGLTYLNHMLPTHIKLLIQSIQDLFFLHILPIWERTTHYYQALSQSQQLAIEHNIQLISQKSALTIADIGTKLINGLGHFIISLPSILATAMIIFLATFFISKDWHRFARYVHLISTPKIDHHIIKIYAELKDALIGFIRAQCILISITAVIVFIGLFALHVEHAFSISLMIGIIDLIPYLGTSFIFIPWIFYCFLTGDYSLSIGLCLLFAIVIIQRQVMEPKVISDAIGIDPLATLISLFIGFQLFGFLGLILGPVTVVIVKSLITTHVIRDIWNYIIGYENDPYK</sequence>
<feature type="transmembrane region" description="Helical" evidence="6">
    <location>
        <begin position="12"/>
        <end position="33"/>
    </location>
</feature>
<keyword evidence="5 6" id="KW-0472">Membrane</keyword>
<evidence type="ECO:0000313" key="8">
    <source>
        <dbReference type="Proteomes" id="UP001597458"/>
    </source>
</evidence>
<keyword evidence="3 6" id="KW-0812">Transmembrane</keyword>